<feature type="transmembrane region" description="Helical" evidence="1">
    <location>
        <begin position="18"/>
        <end position="37"/>
    </location>
</feature>
<organism evidence="2 3">
    <name type="scientific">Bradyrhizobium zhengyangense</name>
    <dbReference type="NCBI Taxonomy" id="2911009"/>
    <lineage>
        <taxon>Bacteria</taxon>
        <taxon>Pseudomonadati</taxon>
        <taxon>Pseudomonadota</taxon>
        <taxon>Alphaproteobacteria</taxon>
        <taxon>Hyphomicrobiales</taxon>
        <taxon>Nitrobacteraceae</taxon>
        <taxon>Bradyrhizobium</taxon>
    </lineage>
</organism>
<gene>
    <name evidence="2" type="ORF">L6654_07655</name>
</gene>
<accession>A0A9X1R632</accession>
<reference evidence="2" key="1">
    <citation type="submission" date="2022-01" db="EMBL/GenBank/DDBJ databases">
        <title>Genome sequnece data of strain Bradyrhizobium sp. nov.</title>
        <authorList>
            <person name="Zhang J."/>
        </authorList>
    </citation>
    <scope>NUCLEOTIDE SEQUENCE</scope>
    <source>
        <strain evidence="2">WYCCWR 13023</strain>
    </source>
</reference>
<evidence type="ECO:0000313" key="2">
    <source>
        <dbReference type="EMBL" id="MCG2626496.1"/>
    </source>
</evidence>
<dbReference type="Proteomes" id="UP001139054">
    <property type="component" value="Unassembled WGS sequence"/>
</dbReference>
<dbReference type="RefSeq" id="WP_237862411.1">
    <property type="nucleotide sequence ID" value="NZ_JAKLTY010000004.1"/>
</dbReference>
<dbReference type="EMBL" id="JAKLTY010000004">
    <property type="protein sequence ID" value="MCG2626496.1"/>
    <property type="molecule type" value="Genomic_DNA"/>
</dbReference>
<evidence type="ECO:0000313" key="3">
    <source>
        <dbReference type="Proteomes" id="UP001139054"/>
    </source>
</evidence>
<keyword evidence="1" id="KW-0812">Transmembrane</keyword>
<dbReference type="AlphaFoldDB" id="A0A9X1R632"/>
<name>A0A9X1R632_9BRAD</name>
<evidence type="ECO:0000256" key="1">
    <source>
        <dbReference type="SAM" id="Phobius"/>
    </source>
</evidence>
<keyword evidence="1" id="KW-1133">Transmembrane helix</keyword>
<comment type="caution">
    <text evidence="2">The sequence shown here is derived from an EMBL/GenBank/DDBJ whole genome shotgun (WGS) entry which is preliminary data.</text>
</comment>
<sequence>MIAETTERPVQNREHHGLAAASGTPFSVLLPAAFWLMRSTRSLASQRHGNVALALNLIPVVRGVSARPPWRA</sequence>
<proteinExistence type="predicted"/>
<keyword evidence="1" id="KW-0472">Membrane</keyword>
<protein>
    <submittedName>
        <fullName evidence="2">Uncharacterized protein</fullName>
    </submittedName>
</protein>